<dbReference type="InterPro" id="IPR013424">
    <property type="entry name" value="Ice-binding_C"/>
</dbReference>
<comment type="caution">
    <text evidence="4">The sequence shown here is derived from an EMBL/GenBank/DDBJ whole genome shotgun (WGS) entry which is preliminary data.</text>
</comment>
<feature type="signal peptide" evidence="1">
    <location>
        <begin position="1"/>
        <end position="36"/>
    </location>
</feature>
<feature type="domain" description="Oxidoreductase molybdopterin-binding" evidence="2">
    <location>
        <begin position="196"/>
        <end position="336"/>
    </location>
</feature>
<dbReference type="SUPFAM" id="SSF56524">
    <property type="entry name" value="Oxidoreductase molybdopterin-binding domain"/>
    <property type="match status" value="2"/>
</dbReference>
<proteinExistence type="predicted"/>
<evidence type="ECO:0000256" key="1">
    <source>
        <dbReference type="SAM" id="SignalP"/>
    </source>
</evidence>
<dbReference type="Proteomes" id="UP000317078">
    <property type="component" value="Unassembled WGS sequence"/>
</dbReference>
<dbReference type="InterPro" id="IPR000572">
    <property type="entry name" value="OxRdtase_Mopterin-bd_dom"/>
</dbReference>
<evidence type="ECO:0000313" key="5">
    <source>
        <dbReference type="Proteomes" id="UP000317078"/>
    </source>
</evidence>
<dbReference type="EMBL" id="RCZP01000029">
    <property type="protein sequence ID" value="TPG49296.1"/>
    <property type="molecule type" value="Genomic_DNA"/>
</dbReference>
<feature type="chain" id="PRO_5021203244" evidence="1">
    <location>
        <begin position="37"/>
        <end position="368"/>
    </location>
</feature>
<dbReference type="Gene3D" id="3.90.420.10">
    <property type="entry name" value="Oxidoreductase, molybdopterin-binding domain"/>
    <property type="match status" value="2"/>
</dbReference>
<protein>
    <submittedName>
        <fullName evidence="4">PEP-CTERM sorting domain-containing protein</fullName>
    </submittedName>
</protein>
<dbReference type="RefSeq" id="WP_140885803.1">
    <property type="nucleotide sequence ID" value="NZ_RCZP01000029.1"/>
</dbReference>
<organism evidence="4 5">
    <name type="scientific">Muricoccus nepalensis</name>
    <dbReference type="NCBI Taxonomy" id="1854500"/>
    <lineage>
        <taxon>Bacteria</taxon>
        <taxon>Pseudomonadati</taxon>
        <taxon>Pseudomonadota</taxon>
        <taxon>Alphaproteobacteria</taxon>
        <taxon>Acetobacterales</taxon>
        <taxon>Roseomonadaceae</taxon>
        <taxon>Muricoccus</taxon>
    </lineage>
</organism>
<keyword evidence="5" id="KW-1185">Reference proteome</keyword>
<name>A0A502FJE4_9PROT</name>
<dbReference type="InterPro" id="IPR036374">
    <property type="entry name" value="OxRdtase_Mopterin-bd_sf"/>
</dbReference>
<sequence>MTADGSAGWTRPLLANCLAGLVTAALLLPSAPAAVAAPITSNFDLGGAVDRPGSYALADLQALPALTTAVTYGTGTGQVSAAFTGPTLWSVLSGAGLTPVPDARNSTLRNVVVATGSDGYAVAFSGGELDPRFGGSRNPALIAYARDGQPLGLDGFARTVAPGDAAGGRYVSNLAGIDVVQAPSNPPQGGSSSSSFTLSGLVQRPTLYDAVSLAALPALTESVTYTSGGRPVSAIFTGVSLWSLLVSAGLVTDPGVKNSELRQYVLATGSDGYEAAFSLGELDPRFGGSANANLVAFAQDGQPLGADGFARLVVPGDLAGGRYVSNLVSLQVLDTTRVTTVPEPGSLALLLSGLFGLAMLSRRREGPA</sequence>
<evidence type="ECO:0000313" key="4">
    <source>
        <dbReference type="EMBL" id="TPG49296.1"/>
    </source>
</evidence>
<feature type="domain" description="Ice-binding protein C-terminal" evidence="3">
    <location>
        <begin position="340"/>
        <end position="363"/>
    </location>
</feature>
<dbReference type="Pfam" id="PF07589">
    <property type="entry name" value="PEP-CTERM"/>
    <property type="match status" value="1"/>
</dbReference>
<accession>A0A502FJE4</accession>
<reference evidence="4 5" key="1">
    <citation type="journal article" date="2019" name="Environ. Microbiol.">
        <title>Species interactions and distinct microbial communities in high Arctic permafrost affected cryosols are associated with the CH4 and CO2 gas fluxes.</title>
        <authorList>
            <person name="Altshuler I."/>
            <person name="Hamel J."/>
            <person name="Turney S."/>
            <person name="Magnuson E."/>
            <person name="Levesque R."/>
            <person name="Greer C."/>
            <person name="Whyte L.G."/>
        </authorList>
    </citation>
    <scope>NUCLEOTIDE SEQUENCE [LARGE SCALE GENOMIC DNA]</scope>
    <source>
        <strain evidence="4 5">S9.3B</strain>
    </source>
</reference>
<dbReference type="Pfam" id="PF00174">
    <property type="entry name" value="Oxidored_molyb"/>
    <property type="match status" value="1"/>
</dbReference>
<evidence type="ECO:0000259" key="2">
    <source>
        <dbReference type="Pfam" id="PF00174"/>
    </source>
</evidence>
<keyword evidence="1" id="KW-0732">Signal</keyword>
<dbReference type="OrthoDB" id="482420at2"/>
<dbReference type="NCBIfam" id="TIGR02595">
    <property type="entry name" value="PEP_CTERM"/>
    <property type="match status" value="1"/>
</dbReference>
<dbReference type="AlphaFoldDB" id="A0A502FJE4"/>
<evidence type="ECO:0000259" key="3">
    <source>
        <dbReference type="Pfam" id="PF07589"/>
    </source>
</evidence>
<gene>
    <name evidence="4" type="ORF">EAH89_21545</name>
</gene>